<reference evidence="5" key="1">
    <citation type="submission" date="2014-12" db="EMBL/GenBank/DDBJ databases">
        <title>Genome sequence of Clostridium beijerinckii strain 59B.</title>
        <authorList>
            <person name="Little G.T."/>
            <person name="Minton N.P."/>
        </authorList>
    </citation>
    <scope>NUCLEOTIDE SEQUENCE [LARGE SCALE GENOMIC DNA]</scope>
    <source>
        <strain evidence="5">59B</strain>
    </source>
</reference>
<name>A0A0B5QIK7_CLOBE</name>
<dbReference type="GO" id="GO:0046872">
    <property type="term" value="F:metal ion binding"/>
    <property type="evidence" value="ECO:0007669"/>
    <property type="project" value="UniProtKB-KW"/>
</dbReference>
<evidence type="ECO:0000256" key="3">
    <source>
        <dbReference type="ARBA" id="ARBA00023004"/>
    </source>
</evidence>
<dbReference type="InterPro" id="IPR035938">
    <property type="entry name" value="Hemerythrin-like_sf"/>
</dbReference>
<dbReference type="RefSeq" id="WP_041898720.1">
    <property type="nucleotide sequence ID" value="NZ_CP010086.2"/>
</dbReference>
<evidence type="ECO:0000256" key="2">
    <source>
        <dbReference type="ARBA" id="ARBA00022723"/>
    </source>
</evidence>
<evidence type="ECO:0000313" key="5">
    <source>
        <dbReference type="Proteomes" id="UP000031866"/>
    </source>
</evidence>
<protein>
    <recommendedName>
        <fullName evidence="6">Bacteriohemerythrin</fullName>
    </recommendedName>
</protein>
<comment type="similarity">
    <text evidence="1">Belongs to the hemerythrin family.</text>
</comment>
<dbReference type="KEGG" id="cbei:LF65_04241"/>
<sequence length="138" mass="16301">MNFNFNTSFSMEFDAIDNKHKELFNRVNKLLYALEKEKDSNEILKALDAVEHYANNNFDEEMTQTKCNCSELKMCHRKLNMEIRKLRYSFENSGISSLFTPLMQKEIMKWSKTYIIGLHKYSYAFLNENSSSAAKVRL</sequence>
<dbReference type="Gene3D" id="1.20.120.50">
    <property type="entry name" value="Hemerythrin-like"/>
    <property type="match status" value="1"/>
</dbReference>
<dbReference type="STRING" id="1520.LF65_04241"/>
<proteinExistence type="inferred from homology"/>
<dbReference type="EMBL" id="CP010086">
    <property type="protein sequence ID" value="AJH00781.1"/>
    <property type="molecule type" value="Genomic_DNA"/>
</dbReference>
<evidence type="ECO:0008006" key="6">
    <source>
        <dbReference type="Google" id="ProtNLM"/>
    </source>
</evidence>
<organism evidence="4 5">
    <name type="scientific">Clostridium beijerinckii</name>
    <name type="common">Clostridium MP</name>
    <dbReference type="NCBI Taxonomy" id="1520"/>
    <lineage>
        <taxon>Bacteria</taxon>
        <taxon>Bacillati</taxon>
        <taxon>Bacillota</taxon>
        <taxon>Clostridia</taxon>
        <taxon>Eubacteriales</taxon>
        <taxon>Clostridiaceae</taxon>
        <taxon>Clostridium</taxon>
    </lineage>
</organism>
<evidence type="ECO:0000256" key="1">
    <source>
        <dbReference type="ARBA" id="ARBA00010587"/>
    </source>
</evidence>
<dbReference type="SUPFAM" id="SSF47188">
    <property type="entry name" value="Hemerythrin-like"/>
    <property type="match status" value="1"/>
</dbReference>
<dbReference type="AlphaFoldDB" id="A0A0B5QIK7"/>
<dbReference type="OrthoDB" id="9797092at2"/>
<dbReference type="InterPro" id="IPR012827">
    <property type="entry name" value="Hemerythrin_metal-bd"/>
</dbReference>
<dbReference type="Proteomes" id="UP000031866">
    <property type="component" value="Chromosome"/>
</dbReference>
<evidence type="ECO:0000313" key="4">
    <source>
        <dbReference type="EMBL" id="AJH00781.1"/>
    </source>
</evidence>
<gene>
    <name evidence="4" type="ORF">LF65_04241</name>
</gene>
<keyword evidence="2" id="KW-0479">Metal-binding</keyword>
<dbReference type="CDD" id="cd12107">
    <property type="entry name" value="Hemerythrin"/>
    <property type="match status" value="1"/>
</dbReference>
<accession>A0A0B5QIK7</accession>
<keyword evidence="3" id="KW-0408">Iron</keyword>